<keyword evidence="1" id="KW-0479">Metal-binding</keyword>
<comment type="caution">
    <text evidence="2">The sequence shown here is derived from an EMBL/GenBank/DDBJ whole genome shotgun (WGS) entry which is preliminary data.</text>
</comment>
<name>A0AA41XIU2_9MICO</name>
<dbReference type="InterPro" id="IPR052170">
    <property type="entry name" value="M29_Exopeptidase"/>
</dbReference>
<evidence type="ECO:0000313" key="2">
    <source>
        <dbReference type="EMBL" id="MCS5727230.1"/>
    </source>
</evidence>
<dbReference type="PANTHER" id="PTHR34448:SF1">
    <property type="entry name" value="BLL6088 PROTEIN"/>
    <property type="match status" value="1"/>
</dbReference>
<protein>
    <recommendedName>
        <fullName evidence="4">Leucyl aminopeptidase</fullName>
    </recommendedName>
</protein>
<dbReference type="Proteomes" id="UP001165587">
    <property type="component" value="Unassembled WGS sequence"/>
</dbReference>
<sequence length="330" mass="33679">MTAALLPEATVSRVLDTCLGVAAGERVVLLRDAGTDAVVIAALAAGLTERRAIPVIVEVPTFVVPGTEPPAAVAEALLAADAGIELTSAFIGSSRARQEATAAGRRYLAMPAVEAGTFRLGGPLDVDFDALVGTTVALARAWEAASEYRITTPGGTDLRGSVHGRKGRALTGVARNPGDYMAPPDIESGTAPVEGSSNGVVVIDGDFLFMGKGPVVAPVALEIRDGLLIGLDSTALSGTDADRLTEMLGRVRDPRMTNLAEVAVGLNPNGSVCGVPMETESTKGSAHIAFGNSIAYGGTVAAPAHLDCVMRDATVFLDGVPRIVAGELVN</sequence>
<dbReference type="InterPro" id="IPR058739">
    <property type="entry name" value="NicX"/>
</dbReference>
<evidence type="ECO:0000256" key="1">
    <source>
        <dbReference type="ARBA" id="ARBA00022723"/>
    </source>
</evidence>
<gene>
    <name evidence="2" type="ORF">N1028_15130</name>
</gene>
<accession>A0AA41XIU2</accession>
<dbReference type="RefSeq" id="WP_259530206.1">
    <property type="nucleotide sequence ID" value="NZ_JANLCK010000009.1"/>
</dbReference>
<dbReference type="SUPFAM" id="SSF144052">
    <property type="entry name" value="Thermophilic metalloprotease-like"/>
    <property type="match status" value="1"/>
</dbReference>
<reference evidence="2" key="1">
    <citation type="submission" date="2022-08" db="EMBL/GenBank/DDBJ databases">
        <authorList>
            <person name="Deng Y."/>
            <person name="Han X.-F."/>
            <person name="Zhang Y.-Q."/>
        </authorList>
    </citation>
    <scope>NUCLEOTIDE SEQUENCE</scope>
    <source>
        <strain evidence="2">CPCC 203407</strain>
    </source>
</reference>
<dbReference type="PANTHER" id="PTHR34448">
    <property type="entry name" value="AMINOPEPTIDASE"/>
    <property type="match status" value="1"/>
</dbReference>
<evidence type="ECO:0008006" key="4">
    <source>
        <dbReference type="Google" id="ProtNLM"/>
    </source>
</evidence>
<dbReference type="Pfam" id="PF26233">
    <property type="entry name" value="NicX"/>
    <property type="match status" value="1"/>
</dbReference>
<organism evidence="2 3">
    <name type="scientific">Herbiconiux oxytropis</name>
    <dbReference type="NCBI Taxonomy" id="2970915"/>
    <lineage>
        <taxon>Bacteria</taxon>
        <taxon>Bacillati</taxon>
        <taxon>Actinomycetota</taxon>
        <taxon>Actinomycetes</taxon>
        <taxon>Micrococcales</taxon>
        <taxon>Microbacteriaceae</taxon>
        <taxon>Herbiconiux</taxon>
    </lineage>
</organism>
<dbReference type="GO" id="GO:0046872">
    <property type="term" value="F:metal ion binding"/>
    <property type="evidence" value="ECO:0007669"/>
    <property type="project" value="UniProtKB-KW"/>
</dbReference>
<evidence type="ECO:0000313" key="3">
    <source>
        <dbReference type="Proteomes" id="UP001165587"/>
    </source>
</evidence>
<proteinExistence type="predicted"/>
<dbReference type="EMBL" id="JANLCK010000009">
    <property type="protein sequence ID" value="MCS5727230.1"/>
    <property type="molecule type" value="Genomic_DNA"/>
</dbReference>
<dbReference type="AlphaFoldDB" id="A0AA41XIU2"/>
<keyword evidence="3" id="KW-1185">Reference proteome</keyword>